<dbReference type="Pfam" id="PF06057">
    <property type="entry name" value="VirJ"/>
    <property type="match status" value="1"/>
</dbReference>
<evidence type="ECO:0000313" key="2">
    <source>
        <dbReference type="EMBL" id="SIN94963.1"/>
    </source>
</evidence>
<dbReference type="Proteomes" id="UP000185003">
    <property type="component" value="Unassembled WGS sequence"/>
</dbReference>
<proteinExistence type="predicted"/>
<dbReference type="EMBL" id="FSRA01000001">
    <property type="protein sequence ID" value="SIN94963.1"/>
    <property type="molecule type" value="Genomic_DNA"/>
</dbReference>
<name>A0A1N6FI55_9BACT</name>
<keyword evidence="3" id="KW-1185">Reference proteome</keyword>
<dbReference type="OrthoDB" id="641022at2"/>
<evidence type="ECO:0000259" key="1">
    <source>
        <dbReference type="Pfam" id="PF06057"/>
    </source>
</evidence>
<dbReference type="ESTHER" id="9bact-a0a1n6fi55">
    <property type="family name" value="VirJ"/>
</dbReference>
<evidence type="ECO:0000313" key="3">
    <source>
        <dbReference type="Proteomes" id="UP000185003"/>
    </source>
</evidence>
<dbReference type="Gene3D" id="3.40.50.1820">
    <property type="entry name" value="alpha/beta hydrolase"/>
    <property type="match status" value="1"/>
</dbReference>
<dbReference type="InterPro" id="IPR010333">
    <property type="entry name" value="VirJ"/>
</dbReference>
<sequence>MKILLSLLLTFTGTGADTLPVREWNSPAPSALILFITGDAGFGKFSTELCDNIHAAGYDVCAINAKAYFWNKKTPEQTSADITAYLEKQFSKRDNQQLILAGYSFGADVMPFIVNRLPNNIRKKLVSLILISPSTSTYLEIHLSDMLGGNKKRSMDVVAEINKLNVPRTVTIFGSDENDFPVSAVKLERYSNESLPGGHHFNGDAPQVARTLLKYFK</sequence>
<organism evidence="2 3">
    <name type="scientific">Chitinophaga niabensis</name>
    <dbReference type="NCBI Taxonomy" id="536979"/>
    <lineage>
        <taxon>Bacteria</taxon>
        <taxon>Pseudomonadati</taxon>
        <taxon>Bacteroidota</taxon>
        <taxon>Chitinophagia</taxon>
        <taxon>Chitinophagales</taxon>
        <taxon>Chitinophagaceae</taxon>
        <taxon>Chitinophaga</taxon>
    </lineage>
</organism>
<dbReference type="RefSeq" id="WP_074239307.1">
    <property type="nucleotide sequence ID" value="NZ_FSRA01000001.1"/>
</dbReference>
<protein>
    <submittedName>
        <fullName evidence="2">Virulence protein (VirJ)</fullName>
    </submittedName>
</protein>
<feature type="domain" description="Bacterial virulence" evidence="1">
    <location>
        <begin position="32"/>
        <end position="215"/>
    </location>
</feature>
<accession>A0A1N6FI55</accession>
<dbReference type="AlphaFoldDB" id="A0A1N6FI55"/>
<dbReference type="STRING" id="536979.SAMN04488055_2234"/>
<dbReference type="SUPFAM" id="SSF53474">
    <property type="entry name" value="alpha/beta-Hydrolases"/>
    <property type="match status" value="1"/>
</dbReference>
<gene>
    <name evidence="2" type="ORF">SAMN04488055_2234</name>
</gene>
<dbReference type="InterPro" id="IPR029058">
    <property type="entry name" value="AB_hydrolase_fold"/>
</dbReference>
<reference evidence="2 3" key="1">
    <citation type="submission" date="2016-11" db="EMBL/GenBank/DDBJ databases">
        <authorList>
            <person name="Jaros S."/>
            <person name="Januszkiewicz K."/>
            <person name="Wedrychowicz H."/>
        </authorList>
    </citation>
    <scope>NUCLEOTIDE SEQUENCE [LARGE SCALE GENOMIC DNA]</scope>
    <source>
        <strain evidence="2 3">DSM 24787</strain>
    </source>
</reference>